<accession>A0A656Z478</accession>
<dbReference type="AlphaFoldDB" id="A0A656Z478"/>
<protein>
    <submittedName>
        <fullName evidence="1">Uncharacterized protein</fullName>
    </submittedName>
</protein>
<reference evidence="1" key="1">
    <citation type="submission" date="2016-02" db="EMBL/GenBank/DDBJ databases">
        <title>Genomic sequences of Ochrobactrum anthropi.</title>
        <authorList>
            <person name="Chudasama K.S."/>
            <person name="Thaker V.S."/>
        </authorList>
    </citation>
    <scope>NUCLEOTIDE SEQUENCE [LARGE SCALE GENOMIC DNA]</scope>
    <source>
        <strain evidence="1">SUBG007</strain>
    </source>
</reference>
<proteinExistence type="predicted"/>
<evidence type="ECO:0000313" key="1">
    <source>
        <dbReference type="EMBL" id="KYB45424.1"/>
    </source>
</evidence>
<name>A0A656Z478_BRUAN</name>
<gene>
    <name evidence="1" type="ORF">AB664_08065</name>
</gene>
<organism evidence="1">
    <name type="scientific">Brucella anthropi</name>
    <name type="common">Ochrobactrum anthropi</name>
    <dbReference type="NCBI Taxonomy" id="529"/>
    <lineage>
        <taxon>Bacteria</taxon>
        <taxon>Pseudomonadati</taxon>
        <taxon>Pseudomonadota</taxon>
        <taxon>Alphaproteobacteria</taxon>
        <taxon>Hyphomicrobiales</taxon>
        <taxon>Brucellaceae</taxon>
        <taxon>Brucella/Ochrobactrum group</taxon>
        <taxon>Brucella</taxon>
    </lineage>
</organism>
<comment type="caution">
    <text evidence="1">The sequence shown here is derived from an EMBL/GenBank/DDBJ whole genome shotgun (WGS) entry which is preliminary data.</text>
</comment>
<dbReference type="EMBL" id="LUAY01004928">
    <property type="protein sequence ID" value="KYB45424.1"/>
    <property type="molecule type" value="Genomic_DNA"/>
</dbReference>
<sequence length="182" mass="19916">MLGGGFHWRDILMVTDTGRAAVCARLLAADGAERQKFIAELPRRDDDQLAKAFLECLSPRPPARFVGLLASKGTSTSKSLTAADVISLFQAIQLFTAAGVSLPDWVRRPEVLTSLQRAATILQQKDATRTLVGPTFRGRKQELKALSYFAETGDLLEGNRTTPPMEIDLTDFSADARCRHSP</sequence>